<evidence type="ECO:0000256" key="1">
    <source>
        <dbReference type="ARBA" id="ARBA00022801"/>
    </source>
</evidence>
<dbReference type="Gene3D" id="3.20.20.140">
    <property type="entry name" value="Metal-dependent hydrolases"/>
    <property type="match status" value="1"/>
</dbReference>
<dbReference type="EC" id="3.5.4.28" evidence="3"/>
<reference evidence="3 4" key="1">
    <citation type="submission" date="2018-06" db="EMBL/GenBank/DDBJ databases">
        <authorList>
            <consortium name="Pathogen Informatics"/>
            <person name="Doyle S."/>
        </authorList>
    </citation>
    <scope>NUCLEOTIDE SEQUENCE [LARGE SCALE GENOMIC DNA]</scope>
    <source>
        <strain evidence="3 4">NCTC12475</strain>
    </source>
</reference>
<dbReference type="Proteomes" id="UP000254920">
    <property type="component" value="Unassembled WGS sequence"/>
</dbReference>
<dbReference type="RefSeq" id="WP_089182487.1">
    <property type="nucleotide sequence ID" value="NZ_CP043427.1"/>
</dbReference>
<dbReference type="PANTHER" id="PTHR43794:SF11">
    <property type="entry name" value="AMIDOHYDROLASE-RELATED DOMAIN-CONTAINING PROTEIN"/>
    <property type="match status" value="1"/>
</dbReference>
<evidence type="ECO:0000313" key="3">
    <source>
        <dbReference type="EMBL" id="SUX09816.1"/>
    </source>
</evidence>
<dbReference type="STRING" id="32024.GCA_000788295_00139"/>
<dbReference type="EMBL" id="UFVD01000001">
    <property type="protein sequence ID" value="SUX09816.1"/>
    <property type="molecule type" value="Genomic_DNA"/>
</dbReference>
<dbReference type="AlphaFoldDB" id="A0A381DHS8"/>
<gene>
    <name evidence="3" type="primary">mtaD</name>
    <name evidence="3" type="ORF">NCTC12475_00211</name>
</gene>
<keyword evidence="4" id="KW-1185">Reference proteome</keyword>
<dbReference type="InterPro" id="IPR006680">
    <property type="entry name" value="Amidohydro-rel"/>
</dbReference>
<dbReference type="PANTHER" id="PTHR43794">
    <property type="entry name" value="AMINOHYDROLASE SSNA-RELATED"/>
    <property type="match status" value="1"/>
</dbReference>
<sequence>MKIIKAKKILNFENAFKILQDKAIAFEKTIIQIDDFEKLKNKYKNATIIDCSNDIIAPGFINTHTHLEFSSNKTSLVYGDFLKWVESIVKSRDNLSKEANDKLIEKTIKSMMKSGVCTIGEISSFGIDLEICANSQARIVFFNEILGASDKICDDNWDKFIKRFNASVKYKNDKFIPAISVHSPYSTHPILTKKACEFAKNNSLLMSAHFLESNHEKIWLTKGSGGFKKWLLNFNKNLEPMYNIDSFLKYFKDIKTLFTHCVYVDDFSKFDKKMHSITHCAFSNRLLSKKTLNLKKLILSGIKLNIGTDGLSSNISLNFFDELRANLLIHDSFDLHKLAEILWISSTINAANALNLNSGLISVGRLADIAVYENLKCEDSELLLQLILQTKEAKKLFIGGDECSF</sequence>
<dbReference type="GO" id="GO:0050270">
    <property type="term" value="F:S-adenosylhomocysteine deaminase activity"/>
    <property type="evidence" value="ECO:0007669"/>
    <property type="project" value="UniProtKB-EC"/>
</dbReference>
<dbReference type="SUPFAM" id="SSF51556">
    <property type="entry name" value="Metallo-dependent hydrolases"/>
    <property type="match status" value="1"/>
</dbReference>
<organism evidence="3 4">
    <name type="scientific">Campylobacter sputorum subsp. sputorum</name>
    <dbReference type="NCBI Taxonomy" id="32024"/>
    <lineage>
        <taxon>Bacteria</taxon>
        <taxon>Pseudomonadati</taxon>
        <taxon>Campylobacterota</taxon>
        <taxon>Epsilonproteobacteria</taxon>
        <taxon>Campylobacterales</taxon>
        <taxon>Campylobacteraceae</taxon>
        <taxon>Campylobacter</taxon>
    </lineage>
</organism>
<accession>A0A381DHS8</accession>
<dbReference type="Gene3D" id="2.30.40.10">
    <property type="entry name" value="Urease, subunit C, domain 1"/>
    <property type="match status" value="1"/>
</dbReference>
<proteinExistence type="predicted"/>
<keyword evidence="1 3" id="KW-0378">Hydrolase</keyword>
<feature type="domain" description="Amidohydrolase-related" evidence="2">
    <location>
        <begin position="55"/>
        <end position="400"/>
    </location>
</feature>
<dbReference type="InterPro" id="IPR011059">
    <property type="entry name" value="Metal-dep_hydrolase_composite"/>
</dbReference>
<dbReference type="InterPro" id="IPR050287">
    <property type="entry name" value="MTA/SAH_deaminase"/>
</dbReference>
<dbReference type="SUPFAM" id="SSF51338">
    <property type="entry name" value="Composite domain of metallo-dependent hydrolases"/>
    <property type="match status" value="1"/>
</dbReference>
<dbReference type="Pfam" id="PF01979">
    <property type="entry name" value="Amidohydro_1"/>
    <property type="match status" value="1"/>
</dbReference>
<dbReference type="GeneID" id="93090660"/>
<dbReference type="NCBIfam" id="NF006269">
    <property type="entry name" value="PRK08418.1"/>
    <property type="match status" value="1"/>
</dbReference>
<name>A0A381DHS8_9BACT</name>
<evidence type="ECO:0000313" key="4">
    <source>
        <dbReference type="Proteomes" id="UP000254920"/>
    </source>
</evidence>
<dbReference type="InterPro" id="IPR032466">
    <property type="entry name" value="Metal_Hydrolase"/>
</dbReference>
<dbReference type="OrthoDB" id="9807210at2"/>
<protein>
    <submittedName>
        <fullName evidence="3">Chlorohydrolase</fullName>
        <ecNumber evidence="3">3.5.4.28</ecNumber>
    </submittedName>
</protein>
<evidence type="ECO:0000259" key="2">
    <source>
        <dbReference type="Pfam" id="PF01979"/>
    </source>
</evidence>